<gene>
    <name evidence="1" type="ORF">A3D26_00530</name>
</gene>
<dbReference type="EMBL" id="MHBZ01000033">
    <property type="protein sequence ID" value="OGY10564.1"/>
    <property type="molecule type" value="Genomic_DNA"/>
</dbReference>
<comment type="caution">
    <text evidence="1">The sequence shown here is derived from an EMBL/GenBank/DDBJ whole genome shotgun (WGS) entry which is preliminary data.</text>
</comment>
<name>A0A1G1V595_9BACT</name>
<reference evidence="1 2" key="1">
    <citation type="journal article" date="2016" name="Nat. Commun.">
        <title>Thousands of microbial genomes shed light on interconnected biogeochemical processes in an aquifer system.</title>
        <authorList>
            <person name="Anantharaman K."/>
            <person name="Brown C.T."/>
            <person name="Hug L.A."/>
            <person name="Sharon I."/>
            <person name="Castelle C.J."/>
            <person name="Probst A.J."/>
            <person name="Thomas B.C."/>
            <person name="Singh A."/>
            <person name="Wilkins M.J."/>
            <person name="Karaoz U."/>
            <person name="Brodie E.L."/>
            <person name="Williams K.H."/>
            <person name="Hubbard S.S."/>
            <person name="Banfield J.F."/>
        </authorList>
    </citation>
    <scope>NUCLEOTIDE SEQUENCE [LARGE SCALE GENOMIC DNA]</scope>
</reference>
<evidence type="ECO:0000313" key="2">
    <source>
        <dbReference type="Proteomes" id="UP000178319"/>
    </source>
</evidence>
<protein>
    <submittedName>
        <fullName evidence="1">Uncharacterized protein</fullName>
    </submittedName>
</protein>
<accession>A0A1G1V595</accession>
<dbReference type="Proteomes" id="UP000178319">
    <property type="component" value="Unassembled WGS sequence"/>
</dbReference>
<proteinExistence type="predicted"/>
<dbReference type="AlphaFoldDB" id="A0A1G1V595"/>
<organism evidence="1 2">
    <name type="scientific">Candidatus Blackburnbacteria bacterium RIFCSPHIGHO2_02_FULL_44_20</name>
    <dbReference type="NCBI Taxonomy" id="1797516"/>
    <lineage>
        <taxon>Bacteria</taxon>
        <taxon>Candidatus Blackburniibacteriota</taxon>
    </lineage>
</organism>
<evidence type="ECO:0000313" key="1">
    <source>
        <dbReference type="EMBL" id="OGY10564.1"/>
    </source>
</evidence>
<sequence>MGTTTAEATGVRGTLWQLFHVLRSPDNDGKERFLMFKWLSLVGTFEELLVAIDGAHNYYQLAFDDRLPQEHRTAKPGYLVFGVEYPGQTREQAHAVGVFIPEGREDEVVMWLAKESLGVVFFPMTLGEIAQVLPGATLTLA</sequence>
<dbReference type="STRING" id="1797516.A3D26_00530"/>